<protein>
    <submittedName>
        <fullName evidence="5">Glycoside hydrolase family 95 protein</fullName>
    </submittedName>
</protein>
<dbReference type="InterPro" id="IPR049053">
    <property type="entry name" value="AFCA-like_C"/>
</dbReference>
<accession>A0ABP8PL58</accession>
<dbReference type="Proteomes" id="UP001500731">
    <property type="component" value="Unassembled WGS sequence"/>
</dbReference>
<evidence type="ECO:0000313" key="6">
    <source>
        <dbReference type="Proteomes" id="UP001500731"/>
    </source>
</evidence>
<proteinExistence type="predicted"/>
<feature type="compositionally biased region" description="Polar residues" evidence="1">
    <location>
        <begin position="515"/>
        <end position="524"/>
    </location>
</feature>
<feature type="domain" description="Glycosyl hydrolase family 95 N-terminal" evidence="2">
    <location>
        <begin position="11"/>
        <end position="182"/>
    </location>
</feature>
<dbReference type="InterPro" id="IPR012341">
    <property type="entry name" value="6hp_glycosidase-like_sf"/>
</dbReference>
<gene>
    <name evidence="5" type="ORF">GCM10023171_27220</name>
</gene>
<dbReference type="InterPro" id="IPR016518">
    <property type="entry name" value="Alpha-L-fucosidase"/>
</dbReference>
<dbReference type="Pfam" id="PF21307">
    <property type="entry name" value="Glyco_hydro_95_C"/>
    <property type="match status" value="1"/>
</dbReference>
<dbReference type="InterPro" id="IPR054363">
    <property type="entry name" value="GH95_cat"/>
</dbReference>
<name>A0ABP8PL58_9MICO</name>
<evidence type="ECO:0000259" key="2">
    <source>
        <dbReference type="Pfam" id="PF14498"/>
    </source>
</evidence>
<dbReference type="GO" id="GO:0016787">
    <property type="term" value="F:hydrolase activity"/>
    <property type="evidence" value="ECO:0007669"/>
    <property type="project" value="UniProtKB-KW"/>
</dbReference>
<dbReference type="PANTHER" id="PTHR31084:SF3">
    <property type="entry name" value="ALPHA-FUCOSIDASE A"/>
    <property type="match status" value="1"/>
</dbReference>
<evidence type="ECO:0000313" key="5">
    <source>
        <dbReference type="EMBL" id="GAA4488176.1"/>
    </source>
</evidence>
<dbReference type="PANTHER" id="PTHR31084">
    <property type="entry name" value="ALPHA-L-FUCOSIDASE 2"/>
    <property type="match status" value="1"/>
</dbReference>
<dbReference type="Pfam" id="PF22124">
    <property type="entry name" value="Glyco_hydro_95_cat"/>
    <property type="match status" value="1"/>
</dbReference>
<dbReference type="InterPro" id="IPR008928">
    <property type="entry name" value="6-hairpin_glycosidase_sf"/>
</dbReference>
<dbReference type="PIRSF" id="PIRSF007663">
    <property type="entry name" value="UCP007663"/>
    <property type="match status" value="1"/>
</dbReference>
<organism evidence="5 6">
    <name type="scientific">Microbacterium panaciterrae</name>
    <dbReference type="NCBI Taxonomy" id="985759"/>
    <lineage>
        <taxon>Bacteria</taxon>
        <taxon>Bacillati</taxon>
        <taxon>Actinomycetota</taxon>
        <taxon>Actinomycetes</taxon>
        <taxon>Micrococcales</taxon>
        <taxon>Microbacteriaceae</taxon>
        <taxon>Microbacterium</taxon>
    </lineage>
</organism>
<comment type="caution">
    <text evidence="5">The sequence shown here is derived from an EMBL/GenBank/DDBJ whole genome shotgun (WGS) entry which is preliminary data.</text>
</comment>
<dbReference type="Gene3D" id="1.50.10.10">
    <property type="match status" value="1"/>
</dbReference>
<keyword evidence="5" id="KW-0378">Hydrolase</keyword>
<dbReference type="SUPFAM" id="SSF48208">
    <property type="entry name" value="Six-hairpin glycosidases"/>
    <property type="match status" value="1"/>
</dbReference>
<evidence type="ECO:0000259" key="4">
    <source>
        <dbReference type="Pfam" id="PF22124"/>
    </source>
</evidence>
<feature type="region of interest" description="Disordered" evidence="1">
    <location>
        <begin position="515"/>
        <end position="535"/>
    </location>
</feature>
<dbReference type="EMBL" id="BAABGP010000018">
    <property type="protein sequence ID" value="GAA4488176.1"/>
    <property type="molecule type" value="Genomic_DNA"/>
</dbReference>
<keyword evidence="6" id="KW-1185">Reference proteome</keyword>
<evidence type="ECO:0000259" key="3">
    <source>
        <dbReference type="Pfam" id="PF21307"/>
    </source>
</evidence>
<evidence type="ECO:0000256" key="1">
    <source>
        <dbReference type="SAM" id="MobiDB-lite"/>
    </source>
</evidence>
<feature type="domain" description="Glycosyl hydrolase family 95 catalytic" evidence="4">
    <location>
        <begin position="294"/>
        <end position="716"/>
    </location>
</feature>
<dbReference type="Pfam" id="PF14498">
    <property type="entry name" value="Glyco_hyd_65N_2"/>
    <property type="match status" value="1"/>
</dbReference>
<sequence length="806" mass="85785">MLREALHVLGSSRPADRWIDSFPIGNGVRGAMCQGRAGGIRLWLNDITAWSGAGADPLAGVAEPVPWALAQARAALAADDPAEAEHVLQRQQTPWVQAFLPLGWVDVSVHAPLAADAGSRRTLDLRTATETLEYRAIGGTVRHRTWADAEGGAIVHRIDADEPVSVSVRIDGPLRRAAEDTAPPSAAEDTLVVPWLLPVDVAPGHESPDEPIRYGAGRTAATAVRALGPARIESGVLRTAAARVHVFVIGTASAPSLPGEADPDPAADAPTRAIRVLGPAEDGIDLAAAADRRHAQHVAAHQELYTRCALDLGAVETGRPDGDAAARTADTADRIIAAEHADDPDLAALAFHYGRYLLLSSSRHTGLPLTLQGLWNAELPGPWSSAYTTNINLPMAYWAAETTGLAECHEPLLRFIARLAAGPGAQVARELHGAEGWTVHHNSDAWGHAAPVGAGHGDPAWAFWPLGGAWLSTHLWEHYAFGGDVDELRERTWPVLESAARFALSWILVDDQGRARTSPSTSPENHYLGPEGEPVGVGESSTADVALLRALAAACRGAADALGRTDAWVDDLAAAVAALPDPAIDADGTLREWDRPRTDAEPAHRHLSHLVGVFPFALIDRERTPELARAAAASIRARGLESTGWALAWRMALWARLGDGARLHEQLTMALRPAEPADPALRREHRGGLYSNGFSAHPPFQIDGNIGLTAGIAEGLLQSHDGRIRLLPALPPQWPNGRVRGLRARGGVRVDIDWAGGRVVRVRLQAARATTMEVSGPGVGVRSVDLTANAAVLLESELIEPKESRW</sequence>
<reference evidence="6" key="1">
    <citation type="journal article" date="2019" name="Int. J. Syst. Evol. Microbiol.">
        <title>The Global Catalogue of Microorganisms (GCM) 10K type strain sequencing project: providing services to taxonomists for standard genome sequencing and annotation.</title>
        <authorList>
            <consortium name="The Broad Institute Genomics Platform"/>
            <consortium name="The Broad Institute Genome Sequencing Center for Infectious Disease"/>
            <person name="Wu L."/>
            <person name="Ma J."/>
        </authorList>
    </citation>
    <scope>NUCLEOTIDE SEQUENCE [LARGE SCALE GENOMIC DNA]</scope>
    <source>
        <strain evidence="6">JCM 17839</strain>
    </source>
</reference>
<dbReference type="InterPro" id="IPR027414">
    <property type="entry name" value="GH95_N_dom"/>
</dbReference>
<feature type="domain" description="Alpha fucosidase A-like C-terminal" evidence="3">
    <location>
        <begin position="718"/>
        <end position="778"/>
    </location>
</feature>